<dbReference type="EMBL" id="FNNA01000001">
    <property type="protein sequence ID" value="SDW31033.1"/>
    <property type="molecule type" value="Genomic_DNA"/>
</dbReference>
<feature type="region of interest" description="Disordered" evidence="1">
    <location>
        <begin position="25"/>
        <end position="54"/>
    </location>
</feature>
<dbReference type="RefSeq" id="WP_052176279.1">
    <property type="nucleotide sequence ID" value="NZ_FNNA01000001.1"/>
</dbReference>
<accession>A0A1H2SH50</accession>
<evidence type="ECO:0000256" key="1">
    <source>
        <dbReference type="SAM" id="MobiDB-lite"/>
    </source>
</evidence>
<reference evidence="4" key="1">
    <citation type="submission" date="2016-10" db="EMBL/GenBank/DDBJ databases">
        <authorList>
            <person name="Varghese N."/>
            <person name="Submissions S."/>
        </authorList>
    </citation>
    <scope>NUCLEOTIDE SEQUENCE [LARGE SCALE GENOMIC DNA]</scope>
    <source>
        <strain evidence="4">DSM 29303</strain>
    </source>
</reference>
<dbReference type="Proteomes" id="UP000182944">
    <property type="component" value="Unassembled WGS sequence"/>
</dbReference>
<keyword evidence="4" id="KW-1185">Reference proteome</keyword>
<organism evidence="3 4">
    <name type="scientific">Paracoccus sanguinis</name>
    <dbReference type="NCBI Taxonomy" id="1545044"/>
    <lineage>
        <taxon>Bacteria</taxon>
        <taxon>Pseudomonadati</taxon>
        <taxon>Pseudomonadota</taxon>
        <taxon>Alphaproteobacteria</taxon>
        <taxon>Rhodobacterales</taxon>
        <taxon>Paracoccaceae</taxon>
        <taxon>Paracoccus</taxon>
    </lineage>
</organism>
<dbReference type="STRING" id="1545044.SAMN05444276_101627"/>
<dbReference type="OrthoDB" id="7666115at2"/>
<evidence type="ECO:0000313" key="4">
    <source>
        <dbReference type="Proteomes" id="UP000182944"/>
    </source>
</evidence>
<name>A0A1H2SH50_9RHOB</name>
<feature type="chain" id="PRO_5010321675" description="RcnB family protein" evidence="2">
    <location>
        <begin position="23"/>
        <end position="140"/>
    </location>
</feature>
<sequence length="140" mass="14728">MRLFSTLAAGCVALALPLAALADKPAHAGQGNGKGHVTRADKAERAAPNRAQPARGITARACPPGLAKKDPACLPPGQARKVGDIIDLRRVHVVTRPGLYGVRDAPSGQRYAIVNGRLMRVDSETGRILSILRVVEAILD</sequence>
<evidence type="ECO:0000313" key="3">
    <source>
        <dbReference type="EMBL" id="SDW31033.1"/>
    </source>
</evidence>
<protein>
    <recommendedName>
        <fullName evidence="5">RcnB family protein</fullName>
    </recommendedName>
</protein>
<dbReference type="Gene3D" id="3.10.450.160">
    <property type="entry name" value="inner membrane protein cigr"/>
    <property type="match status" value="1"/>
</dbReference>
<proteinExistence type="predicted"/>
<evidence type="ECO:0008006" key="5">
    <source>
        <dbReference type="Google" id="ProtNLM"/>
    </source>
</evidence>
<feature type="compositionally biased region" description="Basic and acidic residues" evidence="1">
    <location>
        <begin position="38"/>
        <end position="47"/>
    </location>
</feature>
<keyword evidence="2" id="KW-0732">Signal</keyword>
<gene>
    <name evidence="3" type="ORF">SAMN05444276_101627</name>
</gene>
<evidence type="ECO:0000256" key="2">
    <source>
        <dbReference type="SAM" id="SignalP"/>
    </source>
</evidence>
<feature type="signal peptide" evidence="2">
    <location>
        <begin position="1"/>
        <end position="22"/>
    </location>
</feature>
<dbReference type="AlphaFoldDB" id="A0A1H2SH50"/>